<evidence type="ECO:0000256" key="1">
    <source>
        <dbReference type="SAM" id="MobiDB-lite"/>
    </source>
</evidence>
<evidence type="ECO:0000313" key="3">
    <source>
        <dbReference type="Proteomes" id="UP001437256"/>
    </source>
</evidence>
<proteinExistence type="predicted"/>
<feature type="compositionally biased region" description="Basic residues" evidence="1">
    <location>
        <begin position="20"/>
        <end position="30"/>
    </location>
</feature>
<reference evidence="2 3" key="1">
    <citation type="submission" date="2024-05" db="EMBL/GenBank/DDBJ databases">
        <title>A draft genome resource for the thread blight pathogen Marasmius tenuissimus strain MS-2.</title>
        <authorList>
            <person name="Yulfo-Soto G.E."/>
            <person name="Baruah I.K."/>
            <person name="Amoako-Attah I."/>
            <person name="Bukari Y."/>
            <person name="Meinhardt L.W."/>
            <person name="Bailey B.A."/>
            <person name="Cohen S.P."/>
        </authorList>
    </citation>
    <scope>NUCLEOTIDE SEQUENCE [LARGE SCALE GENOMIC DNA]</scope>
    <source>
        <strain evidence="2 3">MS-2</strain>
    </source>
</reference>
<sequence>MSRPKLYTTKAQHREANREKNKRFYHKNRVKILDSKKETRLQEKRAQEQQEIKERKKRREQRNRANKRDYCEDTLEVSAVKSTTINVVRELEERTEDLKQRYTKEIQPDSCKFLDKLTEQALNWKRSTRGPLMTRNLAQSPVAIVKKTIENILDEYCGLEDEYLYCTRDRKGKHWEAKRAGLTLLKEAIMKLLVVLDNMNEMLNLDDYIPTVDDLKDLYCYQYI</sequence>
<accession>A0ABR2ZPH9</accession>
<organism evidence="2 3">
    <name type="scientific">Marasmius tenuissimus</name>
    <dbReference type="NCBI Taxonomy" id="585030"/>
    <lineage>
        <taxon>Eukaryota</taxon>
        <taxon>Fungi</taxon>
        <taxon>Dikarya</taxon>
        <taxon>Basidiomycota</taxon>
        <taxon>Agaricomycotina</taxon>
        <taxon>Agaricomycetes</taxon>
        <taxon>Agaricomycetidae</taxon>
        <taxon>Agaricales</taxon>
        <taxon>Marasmiineae</taxon>
        <taxon>Marasmiaceae</taxon>
        <taxon>Marasmius</taxon>
    </lineage>
</organism>
<comment type="caution">
    <text evidence="2">The sequence shown here is derived from an EMBL/GenBank/DDBJ whole genome shotgun (WGS) entry which is preliminary data.</text>
</comment>
<feature type="compositionally biased region" description="Basic and acidic residues" evidence="1">
    <location>
        <begin position="31"/>
        <end position="54"/>
    </location>
</feature>
<gene>
    <name evidence="2" type="ORF">AAF712_009489</name>
</gene>
<protein>
    <submittedName>
        <fullName evidence="2">Uncharacterized protein</fullName>
    </submittedName>
</protein>
<name>A0ABR2ZPH9_9AGAR</name>
<evidence type="ECO:0000313" key="2">
    <source>
        <dbReference type="EMBL" id="KAL0063572.1"/>
    </source>
</evidence>
<feature type="region of interest" description="Disordered" evidence="1">
    <location>
        <begin position="1"/>
        <end position="67"/>
    </location>
</feature>
<dbReference type="Proteomes" id="UP001437256">
    <property type="component" value="Unassembled WGS sequence"/>
</dbReference>
<dbReference type="EMBL" id="JBBXMP010000078">
    <property type="protein sequence ID" value="KAL0063572.1"/>
    <property type="molecule type" value="Genomic_DNA"/>
</dbReference>
<keyword evidence="3" id="KW-1185">Reference proteome</keyword>